<evidence type="ECO:0000256" key="6">
    <source>
        <dbReference type="ARBA" id="ARBA00022989"/>
    </source>
</evidence>
<dbReference type="GO" id="GO:0005345">
    <property type="term" value="F:purine nucleobase transmembrane transporter activity"/>
    <property type="evidence" value="ECO:0007669"/>
    <property type="project" value="TreeGrafter"/>
</dbReference>
<feature type="transmembrane region" description="Helical" evidence="9">
    <location>
        <begin position="432"/>
        <end position="450"/>
    </location>
</feature>
<feature type="transmembrane region" description="Helical" evidence="9">
    <location>
        <begin position="12"/>
        <end position="34"/>
    </location>
</feature>
<dbReference type="GO" id="GO:0005886">
    <property type="term" value="C:plasma membrane"/>
    <property type="evidence" value="ECO:0007669"/>
    <property type="project" value="UniProtKB-SubCell"/>
</dbReference>
<dbReference type="PANTHER" id="PTHR43337:SF1">
    <property type="entry name" value="XANTHINE_URACIL PERMEASE C887.17-RELATED"/>
    <property type="match status" value="1"/>
</dbReference>
<accession>A0A7W8HAT5</accession>
<keyword evidence="5 8" id="KW-0812">Transmembrane</keyword>
<reference evidence="10 11" key="1">
    <citation type="submission" date="2020-08" db="EMBL/GenBank/DDBJ databases">
        <title>Genomic Encyclopedia of Type Strains, Phase IV (KMG-IV): sequencing the most valuable type-strain genomes for metagenomic binning, comparative biology and taxonomic classification.</title>
        <authorList>
            <person name="Goeker M."/>
        </authorList>
    </citation>
    <scope>NUCLEOTIDE SEQUENCE [LARGE SCALE GENOMIC DNA]</scope>
    <source>
        <strain evidence="10 11">DSM 106146</strain>
    </source>
</reference>
<dbReference type="AlphaFoldDB" id="A0A7W8HAT5"/>
<feature type="transmembrane region" description="Helical" evidence="9">
    <location>
        <begin position="249"/>
        <end position="270"/>
    </location>
</feature>
<keyword evidence="7 8" id="KW-0472">Membrane</keyword>
<feature type="transmembrane region" description="Helical" evidence="9">
    <location>
        <begin position="134"/>
        <end position="155"/>
    </location>
</feature>
<evidence type="ECO:0000256" key="4">
    <source>
        <dbReference type="ARBA" id="ARBA00022475"/>
    </source>
</evidence>
<feature type="transmembrane region" description="Helical" evidence="9">
    <location>
        <begin position="393"/>
        <end position="420"/>
    </location>
</feature>
<evidence type="ECO:0000313" key="11">
    <source>
        <dbReference type="Proteomes" id="UP000543642"/>
    </source>
</evidence>
<evidence type="ECO:0000256" key="1">
    <source>
        <dbReference type="ARBA" id="ARBA00004651"/>
    </source>
</evidence>
<keyword evidence="11" id="KW-1185">Reference proteome</keyword>
<feature type="transmembrane region" description="Helical" evidence="9">
    <location>
        <begin position="192"/>
        <end position="210"/>
    </location>
</feature>
<evidence type="ECO:0000256" key="9">
    <source>
        <dbReference type="SAM" id="Phobius"/>
    </source>
</evidence>
<evidence type="ECO:0000256" key="8">
    <source>
        <dbReference type="PIRNR" id="PIRNR005353"/>
    </source>
</evidence>
<dbReference type="InterPro" id="IPR026033">
    <property type="entry name" value="Azg-like_bact_archaea"/>
</dbReference>
<dbReference type="Proteomes" id="UP000543642">
    <property type="component" value="Unassembled WGS sequence"/>
</dbReference>
<feature type="transmembrane region" description="Helical" evidence="9">
    <location>
        <begin position="79"/>
        <end position="96"/>
    </location>
</feature>
<proteinExistence type="inferred from homology"/>
<dbReference type="InterPro" id="IPR045018">
    <property type="entry name" value="Azg-like"/>
</dbReference>
<feature type="transmembrane region" description="Helical" evidence="9">
    <location>
        <begin position="46"/>
        <end position="67"/>
    </location>
</feature>
<dbReference type="RefSeq" id="WP_183774063.1">
    <property type="nucleotide sequence ID" value="NZ_JACHFW010000007.1"/>
</dbReference>
<evidence type="ECO:0000256" key="5">
    <source>
        <dbReference type="ARBA" id="ARBA00022692"/>
    </source>
</evidence>
<dbReference type="InterPro" id="IPR006043">
    <property type="entry name" value="NCS2"/>
</dbReference>
<evidence type="ECO:0000256" key="2">
    <source>
        <dbReference type="ARBA" id="ARBA00005697"/>
    </source>
</evidence>
<evidence type="ECO:0000256" key="7">
    <source>
        <dbReference type="ARBA" id="ARBA00023136"/>
    </source>
</evidence>
<sequence length="451" mass="47847">MEKFFKLKANGTTVGTEIIAGLTTFFAMAYIIVVNPSILSQSGMEWGAVFLATIIASIIGTLIMGLVANVPYAQAPGMGLNAFFVYTVCAGLGFTWQQALSMVFICGLLNIILTVSKLRKYIIKSIPVSMQNAIGGGIGIFVAYIGLLNVGIISFDSGVPALATLNQPKFWVFLIGLALSVILLVKNVKGAILIAIILTTIIGIPFQVTVPSDTVSFTEACQALPTTFLAIFREGGIISLFNDLSKLPLVLITIFSFSISDTFDTIGTFIGTGRRSGIFSEEDEKLMESGSGFKSRLDKALFADATATSIGSLFGTSNTTTFVESASGIGVGGRTGLTSVVVAICFAISAFLATFVSAVPFAATAPALVLVGVMMTSSFQEIKWNDLEEAIPAFFAGIFMAICYSISYGIAAGFIFYCIVKICKGKAKEIHPILWVCTGLFVLNFILLALL</sequence>
<comment type="subcellular location">
    <subcellularLocation>
        <location evidence="1 8">Cell membrane</location>
        <topology evidence="1 8">Multi-pass membrane protein</topology>
    </subcellularLocation>
</comment>
<evidence type="ECO:0000256" key="3">
    <source>
        <dbReference type="ARBA" id="ARBA00022448"/>
    </source>
</evidence>
<feature type="transmembrane region" description="Helical" evidence="9">
    <location>
        <begin position="340"/>
        <end position="373"/>
    </location>
</feature>
<keyword evidence="6 8" id="KW-1133">Transmembrane helix</keyword>
<dbReference type="PIRSF" id="PIRSF005353">
    <property type="entry name" value="PbuG"/>
    <property type="match status" value="1"/>
</dbReference>
<comment type="similarity">
    <text evidence="2 8">Belongs to the nucleobase:cation symporter-2 (NCS2) (TC 2.A.40) family. Azg-like subfamily.</text>
</comment>
<feature type="transmembrane region" description="Helical" evidence="9">
    <location>
        <begin position="167"/>
        <end position="185"/>
    </location>
</feature>
<dbReference type="Pfam" id="PF00860">
    <property type="entry name" value="Xan_ur_permease"/>
    <property type="match status" value="1"/>
</dbReference>
<keyword evidence="4 8" id="KW-1003">Cell membrane</keyword>
<dbReference type="EMBL" id="JACHFW010000007">
    <property type="protein sequence ID" value="MBB5264934.1"/>
    <property type="molecule type" value="Genomic_DNA"/>
</dbReference>
<organism evidence="10 11">
    <name type="scientific">Catenibacillus scindens</name>
    <dbReference type="NCBI Taxonomy" id="673271"/>
    <lineage>
        <taxon>Bacteria</taxon>
        <taxon>Bacillati</taxon>
        <taxon>Bacillota</taxon>
        <taxon>Clostridia</taxon>
        <taxon>Lachnospirales</taxon>
        <taxon>Lachnospiraceae</taxon>
        <taxon>Catenibacillus</taxon>
    </lineage>
</organism>
<keyword evidence="3 8" id="KW-0813">Transport</keyword>
<dbReference type="PANTHER" id="PTHR43337">
    <property type="entry name" value="XANTHINE/URACIL PERMEASE C887.17-RELATED"/>
    <property type="match status" value="1"/>
</dbReference>
<gene>
    <name evidence="10" type="ORF">HNP82_002073</name>
</gene>
<comment type="caution">
    <text evidence="10">The sequence shown here is derived from an EMBL/GenBank/DDBJ whole genome shotgun (WGS) entry which is preliminary data.</text>
</comment>
<protein>
    <submittedName>
        <fullName evidence="10">AGZA family xanthine/uracil permease-like MFS transporter</fullName>
    </submittedName>
</protein>
<evidence type="ECO:0000313" key="10">
    <source>
        <dbReference type="EMBL" id="MBB5264934.1"/>
    </source>
</evidence>
<name>A0A7W8HAT5_9FIRM</name>